<dbReference type="PANTHER" id="PTHR13693">
    <property type="entry name" value="CLASS II AMINOTRANSFERASE/8-AMINO-7-OXONONANOATE SYNTHASE"/>
    <property type="match status" value="1"/>
</dbReference>
<dbReference type="SMART" id="SM00822">
    <property type="entry name" value="PKS_KR"/>
    <property type="match status" value="1"/>
</dbReference>
<feature type="domain" description="Carrier" evidence="9">
    <location>
        <begin position="580"/>
        <end position="654"/>
    </location>
</feature>
<comment type="cofactor">
    <cofactor evidence="1">
        <name>pyridoxal 5'-phosphate</name>
        <dbReference type="ChEBI" id="CHEBI:597326"/>
    </cofactor>
</comment>
<dbReference type="Pfam" id="PF08659">
    <property type="entry name" value="KR"/>
    <property type="match status" value="1"/>
</dbReference>
<dbReference type="Pfam" id="PF00550">
    <property type="entry name" value="PP-binding"/>
    <property type="match status" value="1"/>
</dbReference>
<evidence type="ECO:0000313" key="11">
    <source>
        <dbReference type="EMBL" id="MCP2270176.1"/>
    </source>
</evidence>
<dbReference type="InterPro" id="IPR015422">
    <property type="entry name" value="PyrdxlP-dep_Trfase_small"/>
</dbReference>
<dbReference type="SUPFAM" id="SSF47336">
    <property type="entry name" value="ACP-like"/>
    <property type="match status" value="1"/>
</dbReference>
<dbReference type="InterPro" id="IPR049900">
    <property type="entry name" value="PKS_mFAS_DH"/>
</dbReference>
<feature type="region of interest" description="C-terminal hotdog fold" evidence="7">
    <location>
        <begin position="87"/>
        <end position="224"/>
    </location>
</feature>
<dbReference type="SUPFAM" id="SSF53383">
    <property type="entry name" value="PLP-dependent transferases"/>
    <property type="match status" value="1"/>
</dbReference>
<dbReference type="InterPro" id="IPR015421">
    <property type="entry name" value="PyrdxlP-dep_Trfase_major"/>
</dbReference>
<dbReference type="CDD" id="cd06454">
    <property type="entry name" value="KBL_like"/>
    <property type="match status" value="1"/>
</dbReference>
<dbReference type="InterPro" id="IPR050087">
    <property type="entry name" value="AON_synthase_class-II"/>
</dbReference>
<feature type="compositionally biased region" description="Pro residues" evidence="8">
    <location>
        <begin position="709"/>
        <end position="730"/>
    </location>
</feature>
<protein>
    <recommendedName>
        <fullName evidence="2">8-amino-7-oxononanoate synthase</fullName>
        <ecNumber evidence="2">2.3.1.47</ecNumber>
    </recommendedName>
</protein>
<dbReference type="Gene3D" id="1.10.1200.10">
    <property type="entry name" value="ACP-like"/>
    <property type="match status" value="1"/>
</dbReference>
<dbReference type="Pfam" id="PF14765">
    <property type="entry name" value="PS-DH"/>
    <property type="match status" value="1"/>
</dbReference>
<dbReference type="InterPro" id="IPR004839">
    <property type="entry name" value="Aminotransferase_I/II_large"/>
</dbReference>
<reference evidence="11 12" key="1">
    <citation type="submission" date="2022-06" db="EMBL/GenBank/DDBJ databases">
        <title>Genomic Encyclopedia of Archaeal and Bacterial Type Strains, Phase II (KMG-II): from individual species to whole genera.</title>
        <authorList>
            <person name="Goeker M."/>
        </authorList>
    </citation>
    <scope>NUCLEOTIDE SEQUENCE [LARGE SCALE GENOMIC DNA]</scope>
    <source>
        <strain evidence="11 12">DSM 44255</strain>
    </source>
</reference>
<dbReference type="SMART" id="SM01294">
    <property type="entry name" value="PKS_PP_betabranch"/>
    <property type="match status" value="1"/>
</dbReference>
<evidence type="ECO:0000313" key="12">
    <source>
        <dbReference type="Proteomes" id="UP001205185"/>
    </source>
</evidence>
<dbReference type="InterPro" id="IPR009081">
    <property type="entry name" value="PP-bd_ACP"/>
</dbReference>
<dbReference type="InterPro" id="IPR036291">
    <property type="entry name" value="NAD(P)-bd_dom_sf"/>
</dbReference>
<evidence type="ECO:0000259" key="9">
    <source>
        <dbReference type="PROSITE" id="PS50075"/>
    </source>
</evidence>
<dbReference type="CDD" id="cd05274">
    <property type="entry name" value="KR_FAS_SDR_x"/>
    <property type="match status" value="1"/>
</dbReference>
<dbReference type="Pfam" id="PF00155">
    <property type="entry name" value="Aminotran_1_2"/>
    <property type="match status" value="1"/>
</dbReference>
<dbReference type="EMBL" id="JAMTCO010000006">
    <property type="protein sequence ID" value="MCP2270176.1"/>
    <property type="molecule type" value="Genomic_DNA"/>
</dbReference>
<dbReference type="InterPro" id="IPR020806">
    <property type="entry name" value="PKS_PP-bd"/>
</dbReference>
<dbReference type="PROSITE" id="PS00012">
    <property type="entry name" value="PHOSPHOPANTETHEINE"/>
    <property type="match status" value="1"/>
</dbReference>
<dbReference type="EC" id="2.3.1.47" evidence="2"/>
<gene>
    <name evidence="11" type="ORF">LV75_002677</name>
</gene>
<dbReference type="InterPro" id="IPR036736">
    <property type="entry name" value="ACP-like_sf"/>
</dbReference>
<evidence type="ECO:0000256" key="5">
    <source>
        <dbReference type="ARBA" id="ARBA00022679"/>
    </source>
</evidence>
<dbReference type="SUPFAM" id="SSF51735">
    <property type="entry name" value="NAD(P)-binding Rossmann-fold domains"/>
    <property type="match status" value="2"/>
</dbReference>
<comment type="catalytic activity">
    <reaction evidence="6">
        <text>6-carboxyhexanoyl-[ACP] + L-alanine + H(+) = (8S)-8-amino-7-oxononanoate + holo-[ACP] + CO2</text>
        <dbReference type="Rhea" id="RHEA:42288"/>
        <dbReference type="Rhea" id="RHEA-COMP:9685"/>
        <dbReference type="Rhea" id="RHEA-COMP:9955"/>
        <dbReference type="ChEBI" id="CHEBI:15378"/>
        <dbReference type="ChEBI" id="CHEBI:16526"/>
        <dbReference type="ChEBI" id="CHEBI:57972"/>
        <dbReference type="ChEBI" id="CHEBI:64479"/>
        <dbReference type="ChEBI" id="CHEBI:78846"/>
        <dbReference type="ChEBI" id="CHEBI:149468"/>
        <dbReference type="EC" id="2.3.1.47"/>
    </reaction>
</comment>
<dbReference type="PROSITE" id="PS52019">
    <property type="entry name" value="PKS_MFAS_DH"/>
    <property type="match status" value="1"/>
</dbReference>
<dbReference type="InterPro" id="IPR042104">
    <property type="entry name" value="PKS_dehydratase_sf"/>
</dbReference>
<feature type="region of interest" description="N-terminal hotdog fold" evidence="7">
    <location>
        <begin position="1"/>
        <end position="73"/>
    </location>
</feature>
<dbReference type="InterPro" id="IPR015424">
    <property type="entry name" value="PyrdxlP-dep_Trfase"/>
</dbReference>
<evidence type="ECO:0000256" key="2">
    <source>
        <dbReference type="ARBA" id="ARBA00013187"/>
    </source>
</evidence>
<evidence type="ECO:0000256" key="3">
    <source>
        <dbReference type="ARBA" id="ARBA00022450"/>
    </source>
</evidence>
<dbReference type="InterPro" id="IPR057326">
    <property type="entry name" value="KR_dom"/>
</dbReference>
<accession>A0ABT1IC22</accession>
<dbReference type="PROSITE" id="PS50075">
    <property type="entry name" value="CARRIER"/>
    <property type="match status" value="1"/>
</dbReference>
<dbReference type="Gene3D" id="3.40.50.720">
    <property type="entry name" value="NAD(P)-binding Rossmann-like Domain"/>
    <property type="match status" value="1"/>
</dbReference>
<dbReference type="Gene3D" id="3.90.1150.10">
    <property type="entry name" value="Aspartate Aminotransferase, domain 1"/>
    <property type="match status" value="1"/>
</dbReference>
<dbReference type="SMART" id="SM00823">
    <property type="entry name" value="PKS_PP"/>
    <property type="match status" value="1"/>
</dbReference>
<dbReference type="PRINTS" id="PR01397">
    <property type="entry name" value="DHBDHDRGNASE"/>
</dbReference>
<dbReference type="PANTHER" id="PTHR13693:SF3">
    <property type="entry name" value="LD36009P"/>
    <property type="match status" value="1"/>
</dbReference>
<dbReference type="Proteomes" id="UP001205185">
    <property type="component" value="Unassembled WGS sequence"/>
</dbReference>
<evidence type="ECO:0000256" key="6">
    <source>
        <dbReference type="ARBA" id="ARBA00047715"/>
    </source>
</evidence>
<organism evidence="11 12">
    <name type="scientific">Actinokineospora diospyrosa</name>
    <dbReference type="NCBI Taxonomy" id="103728"/>
    <lineage>
        <taxon>Bacteria</taxon>
        <taxon>Bacillati</taxon>
        <taxon>Actinomycetota</taxon>
        <taxon>Actinomycetes</taxon>
        <taxon>Pseudonocardiales</taxon>
        <taxon>Pseudonocardiaceae</taxon>
        <taxon>Actinokineospora</taxon>
    </lineage>
</organism>
<feature type="region of interest" description="Disordered" evidence="8">
    <location>
        <begin position="707"/>
        <end position="763"/>
    </location>
</feature>
<evidence type="ECO:0000256" key="7">
    <source>
        <dbReference type="PROSITE-ProRule" id="PRU01363"/>
    </source>
</evidence>
<dbReference type="Gene3D" id="3.40.640.10">
    <property type="entry name" value="Type I PLP-dependent aspartate aminotransferase-like (Major domain)"/>
    <property type="match status" value="1"/>
</dbReference>
<evidence type="ECO:0000259" key="10">
    <source>
        <dbReference type="PROSITE" id="PS52019"/>
    </source>
</evidence>
<proteinExistence type="predicted"/>
<feature type="domain" description="PKS/mFAS DH" evidence="10">
    <location>
        <begin position="1"/>
        <end position="224"/>
    </location>
</feature>
<evidence type="ECO:0000256" key="4">
    <source>
        <dbReference type="ARBA" id="ARBA00022553"/>
    </source>
</evidence>
<sequence length="1160" mass="122235">MLPAAAQVDLLLAALDVRQPDRTWHLDQVSFLAPVRVLDPVDLHVTEDGGAIALRSGSTRHCQAVVSGRPLPPPTYVDTAELRASCPDGVPLGELTAWRESSGIEYGPTYQAIRSLHRGPSKVLALVSSGDAPTGVVPPAVLDSAFQCLGLLDGGASGGCLPWVVGRISVRRHVRGTVLVLVERTGEPRPGLVRGRATVCSLQGEVLVELDRITLKGTPARQAGLITATRWSEVTPTPAEFSPVVVSPVGDGESAVLDLFARVRDLLTQRPVPDLVFHTQRGQDVRGGEDVDPVHAAVWGLARTLRLEHPRTRIRLVDGPFNGSVAFEEPELALRDGKWFAPSHDPVRARGSRRSYAGGRFLITGGMGGLGLAVAEALAAAGAAHLTLVGRTVRTDERLTRLATRCDVRTVGADVRELPELGEFDGIIHAAGVLRDGLARTLTPERIAEVLAPKVGGVHALGTAPGFVALFSSISAVHGNLGQSSYAAANAYLDGYAASRRAHGEPWYSLNWGLWAAGMGSDVAEGAARRGIPALTTDDGIALLHNALALPPGNYTLTAKEPAAAQPGEETMTTTPIAPSSTNGLWPALSAIMCRTLHVDSITQEDDLLELGLDSMMAVEVAAALAGEGIELDPAALFDHTNVGALLAHLGTLAPAGSPALPPVVTAAPTLSPVTAPPAAPVHVTTALPVPEPAPVFVPDWDRFRDTPAPQPVLPPVSVPAPQPVAPTVPAPRGRAVESLAPRPAARPSGTPRRTLPTRLSDAPGGSFLDRRIDALSVDDRAIVARGDYFYEPVIEATEGSRILIEGRWLLNFASYSYLGLIRHDYVDQAAERAVREHGTGAHGVRLLAGTLHLHRELELTIARFLGTEDAVIYTSGYMSNVATVAALVGPGDHVIGDVHNHASILDGYRLSGATVTSYAHNDLADLERALRKAGSAGKLVITDAVFSMDGDVADIPAISELCRRYDAALMVDEAHSIGVLGATGRGVVEHFGLDRASVPIRMGTLSKTIPSTGGYVAGSADLVFALKNNARGWMFSAAGTPPQVAAAKAAFEVIETAPELVSTLRARTDRYRSALRALGFDTMGSTTPVVPIRCRDTAQAHEMARLSQRGGVFTQPITYPTVPKTLPRLRTIVTLSHTDAELDQAVAVLADAGRAVGLI</sequence>
<comment type="caution">
    <text evidence="7">Lacks conserved residue(s) required for the propagation of feature annotation.</text>
</comment>
<dbReference type="InterPro" id="IPR003560">
    <property type="entry name" value="DHB_DH"/>
</dbReference>
<keyword evidence="12" id="KW-1185">Reference proteome</keyword>
<comment type="caution">
    <text evidence="11">The sequence shown here is derived from an EMBL/GenBank/DDBJ whole genome shotgun (WGS) entry which is preliminary data.</text>
</comment>
<keyword evidence="3" id="KW-0596">Phosphopantetheine</keyword>
<evidence type="ECO:0000256" key="1">
    <source>
        <dbReference type="ARBA" id="ARBA00001933"/>
    </source>
</evidence>
<evidence type="ECO:0000256" key="8">
    <source>
        <dbReference type="SAM" id="MobiDB-lite"/>
    </source>
</evidence>
<keyword evidence="4" id="KW-0597">Phosphoprotein</keyword>
<keyword evidence="5" id="KW-0808">Transferase</keyword>
<dbReference type="InterPro" id="IPR049551">
    <property type="entry name" value="PKS_DH_C"/>
</dbReference>
<dbReference type="Gene3D" id="3.10.129.110">
    <property type="entry name" value="Polyketide synthase dehydratase"/>
    <property type="match status" value="1"/>
</dbReference>
<dbReference type="InterPro" id="IPR006162">
    <property type="entry name" value="Ppantetheine_attach_site"/>
</dbReference>
<name>A0ABT1IC22_9PSEU</name>
<dbReference type="InterPro" id="IPR013968">
    <property type="entry name" value="PKS_KR"/>
</dbReference>